<keyword evidence="4" id="KW-0645">Protease</keyword>
<reference evidence="3 6" key="2">
    <citation type="submission" date="2020-07" db="EMBL/GenBank/DDBJ databases">
        <authorList>
            <person name="Feng H."/>
        </authorList>
    </citation>
    <scope>NUCLEOTIDE SEQUENCE [LARGE SCALE GENOMIC DNA]</scope>
    <source>
        <strain evidence="6">s-12</strain>
        <strain evidence="3">S-12</strain>
    </source>
</reference>
<feature type="domain" description="CAAX prenyl protease 2/Lysostaphin resistance protein A-like" evidence="2">
    <location>
        <begin position="131"/>
        <end position="221"/>
    </location>
</feature>
<dbReference type="Proteomes" id="UP000570010">
    <property type="component" value="Unassembled WGS sequence"/>
</dbReference>
<dbReference type="Proteomes" id="UP000472971">
    <property type="component" value="Unassembled WGS sequence"/>
</dbReference>
<feature type="transmembrane region" description="Helical" evidence="1">
    <location>
        <begin position="130"/>
        <end position="148"/>
    </location>
</feature>
<proteinExistence type="predicted"/>
<keyword evidence="4" id="KW-0378">Hydrolase</keyword>
<dbReference type="EMBL" id="JAAIWN010000006">
    <property type="protein sequence ID" value="NEY80757.1"/>
    <property type="molecule type" value="Genomic_DNA"/>
</dbReference>
<evidence type="ECO:0000259" key="2">
    <source>
        <dbReference type="Pfam" id="PF02517"/>
    </source>
</evidence>
<dbReference type="Pfam" id="PF02517">
    <property type="entry name" value="Rce1-like"/>
    <property type="match status" value="1"/>
</dbReference>
<reference evidence="4 5" key="1">
    <citation type="submission" date="2020-02" db="EMBL/GenBank/DDBJ databases">
        <title>Bacillus aquiflavi sp. nov., isolated from yellow water of strong flavor Chinese baijiu in Yibin region of China.</title>
        <authorList>
            <person name="Xie J."/>
        </authorList>
    </citation>
    <scope>NUCLEOTIDE SEQUENCE [LARGE SCALE GENOMIC DNA]</scope>
    <source>
        <strain evidence="4 5">3H-10</strain>
    </source>
</reference>
<dbReference type="EMBL" id="JACEIO010000006">
    <property type="protein sequence ID" value="MBA4536389.1"/>
    <property type="molecule type" value="Genomic_DNA"/>
</dbReference>
<keyword evidence="4" id="KW-0482">Metalloprotease</keyword>
<gene>
    <name evidence="4" type="ORF">G4D64_04295</name>
    <name evidence="3" type="ORF">H1Z61_04330</name>
</gene>
<comment type="caution">
    <text evidence="4">The sequence shown here is derived from an EMBL/GenBank/DDBJ whole genome shotgun (WGS) entry which is preliminary data.</text>
</comment>
<dbReference type="GO" id="GO:0006508">
    <property type="term" value="P:proteolysis"/>
    <property type="evidence" value="ECO:0007669"/>
    <property type="project" value="UniProtKB-KW"/>
</dbReference>
<dbReference type="GO" id="GO:0004175">
    <property type="term" value="F:endopeptidase activity"/>
    <property type="evidence" value="ECO:0007669"/>
    <property type="project" value="UniProtKB-ARBA"/>
</dbReference>
<keyword evidence="1" id="KW-0812">Transmembrane</keyword>
<feature type="transmembrane region" description="Helical" evidence="1">
    <location>
        <begin position="55"/>
        <end position="78"/>
    </location>
</feature>
<feature type="transmembrane region" description="Helical" evidence="1">
    <location>
        <begin position="12"/>
        <end position="43"/>
    </location>
</feature>
<feature type="transmembrane region" description="Helical" evidence="1">
    <location>
        <begin position="90"/>
        <end position="110"/>
    </location>
</feature>
<dbReference type="GO" id="GO:0080120">
    <property type="term" value="P:CAAX-box protein maturation"/>
    <property type="evidence" value="ECO:0007669"/>
    <property type="project" value="UniProtKB-ARBA"/>
</dbReference>
<evidence type="ECO:0000313" key="3">
    <source>
        <dbReference type="EMBL" id="MBA4536389.1"/>
    </source>
</evidence>
<feature type="transmembrane region" description="Helical" evidence="1">
    <location>
        <begin position="160"/>
        <end position="178"/>
    </location>
</feature>
<dbReference type="InterPro" id="IPR003675">
    <property type="entry name" value="Rce1/LyrA-like_dom"/>
</dbReference>
<dbReference type="AlphaFoldDB" id="A0A6B3VWV4"/>
<keyword evidence="1" id="KW-1133">Transmembrane helix</keyword>
<evidence type="ECO:0000313" key="4">
    <source>
        <dbReference type="EMBL" id="NEY80757.1"/>
    </source>
</evidence>
<sequence length="242" mass="28836">MNNYYLNVKSNILILTLIILISMSLIYIEITKISLFFLITYIVVGNAKRIYSERFIILSYLLRRTTYIIPLFLPILFLEDFKLIVGTKMTWYIIGVVVALGFIFVNYNTWRLILHYDYISLFKRKRKIDYFTMPFVLIFSAIGEEIFFRFYIISNLREDNLSLSIILSTLLFFLYHYSTPWSEGFTRNDFLNQLLFGLISAFLFILSGSIFPSILMHLIFNSPHILQNIRSYKFNYVINKRK</sequence>
<evidence type="ECO:0000256" key="1">
    <source>
        <dbReference type="SAM" id="Phobius"/>
    </source>
</evidence>
<keyword evidence="5" id="KW-1185">Reference proteome</keyword>
<name>A0A6B3VWV4_9BACI</name>
<dbReference type="RefSeq" id="WP_163240468.1">
    <property type="nucleotide sequence ID" value="NZ_CP082780.1"/>
</dbReference>
<keyword evidence="1" id="KW-0472">Membrane</keyword>
<protein>
    <submittedName>
        <fullName evidence="4">CPBP family intramembrane metalloprotease</fullName>
    </submittedName>
</protein>
<feature type="transmembrane region" description="Helical" evidence="1">
    <location>
        <begin position="198"/>
        <end position="220"/>
    </location>
</feature>
<organism evidence="4 5">
    <name type="scientific">Bacillus aquiflavi</name>
    <dbReference type="NCBI Taxonomy" id="2672567"/>
    <lineage>
        <taxon>Bacteria</taxon>
        <taxon>Bacillati</taxon>
        <taxon>Bacillota</taxon>
        <taxon>Bacilli</taxon>
        <taxon>Bacillales</taxon>
        <taxon>Bacillaceae</taxon>
        <taxon>Bacillus</taxon>
    </lineage>
</organism>
<evidence type="ECO:0000313" key="5">
    <source>
        <dbReference type="Proteomes" id="UP000472971"/>
    </source>
</evidence>
<accession>A0A6B3VWV4</accession>
<dbReference type="GO" id="GO:0008237">
    <property type="term" value="F:metallopeptidase activity"/>
    <property type="evidence" value="ECO:0007669"/>
    <property type="project" value="UniProtKB-KW"/>
</dbReference>
<evidence type="ECO:0000313" key="6">
    <source>
        <dbReference type="Proteomes" id="UP000570010"/>
    </source>
</evidence>